<accession>A0ABR8FME3</accession>
<evidence type="ECO:0000313" key="1">
    <source>
        <dbReference type="EMBL" id="MBD2569876.1"/>
    </source>
</evidence>
<evidence type="ECO:0000313" key="2">
    <source>
        <dbReference type="Proteomes" id="UP000640531"/>
    </source>
</evidence>
<keyword evidence="2" id="KW-1185">Reference proteome</keyword>
<sequence length="60" mass="7335">MSSVFNKEQILWTKSARKKDEPLFIYRYNDQLSTAPEHCFWRLMTEHPSLRVYQLEVEED</sequence>
<gene>
    <name evidence="1" type="ORF">H6G59_18645</name>
</gene>
<dbReference type="Proteomes" id="UP000640531">
    <property type="component" value="Unassembled WGS sequence"/>
</dbReference>
<comment type="caution">
    <text evidence="1">The sequence shown here is derived from an EMBL/GenBank/DDBJ whole genome shotgun (WGS) entry which is preliminary data.</text>
</comment>
<organism evidence="1 2">
    <name type="scientific">Anabaena lutea FACHB-196</name>
    <dbReference type="NCBI Taxonomy" id="2692881"/>
    <lineage>
        <taxon>Bacteria</taxon>
        <taxon>Bacillati</taxon>
        <taxon>Cyanobacteriota</taxon>
        <taxon>Cyanophyceae</taxon>
        <taxon>Nostocales</taxon>
        <taxon>Nostocaceae</taxon>
        <taxon>Anabaena</taxon>
    </lineage>
</organism>
<reference evidence="1 2" key="1">
    <citation type="journal article" date="2020" name="ISME J.">
        <title>Comparative genomics reveals insights into cyanobacterial evolution and habitat adaptation.</title>
        <authorList>
            <person name="Chen M.Y."/>
            <person name="Teng W.K."/>
            <person name="Zhao L."/>
            <person name="Hu C.X."/>
            <person name="Zhou Y.K."/>
            <person name="Han B.P."/>
            <person name="Song L.R."/>
            <person name="Shu W.S."/>
        </authorList>
    </citation>
    <scope>NUCLEOTIDE SEQUENCE [LARGE SCALE GENOMIC DNA]</scope>
    <source>
        <strain evidence="1 2">FACHB-196</strain>
    </source>
</reference>
<dbReference type="RefSeq" id="WP_190717078.1">
    <property type="nucleotide sequence ID" value="NZ_JACJST010000019.1"/>
</dbReference>
<protein>
    <submittedName>
        <fullName evidence="1">Uncharacterized protein</fullName>
    </submittedName>
</protein>
<name>A0ABR8FME3_9NOST</name>
<dbReference type="EMBL" id="JACJST010000019">
    <property type="protein sequence ID" value="MBD2569876.1"/>
    <property type="molecule type" value="Genomic_DNA"/>
</dbReference>
<proteinExistence type="predicted"/>